<feature type="signal peptide" evidence="1">
    <location>
        <begin position="1"/>
        <end position="24"/>
    </location>
</feature>
<accession>A0A0F7ZI45</accession>
<dbReference type="Proteomes" id="UP000054481">
    <property type="component" value="Unassembled WGS sequence"/>
</dbReference>
<evidence type="ECO:0000313" key="2">
    <source>
        <dbReference type="EMBL" id="KJZ73411.1"/>
    </source>
</evidence>
<reference evidence="2 3" key="1">
    <citation type="journal article" date="2014" name="Genome Biol. Evol.">
        <title>Comparative genomics and transcriptomics analyses reveal divergent lifestyle features of nematode endoparasitic fungus Hirsutella minnesotensis.</title>
        <authorList>
            <person name="Lai Y."/>
            <person name="Liu K."/>
            <person name="Zhang X."/>
            <person name="Zhang X."/>
            <person name="Li K."/>
            <person name="Wang N."/>
            <person name="Shu C."/>
            <person name="Wu Y."/>
            <person name="Wang C."/>
            <person name="Bushley K.E."/>
            <person name="Xiang M."/>
            <person name="Liu X."/>
        </authorList>
    </citation>
    <scope>NUCLEOTIDE SEQUENCE [LARGE SCALE GENOMIC DNA]</scope>
    <source>
        <strain evidence="2 3">3608</strain>
    </source>
</reference>
<dbReference type="AlphaFoldDB" id="A0A0F7ZI45"/>
<organism evidence="2 3">
    <name type="scientific">Hirsutella minnesotensis 3608</name>
    <dbReference type="NCBI Taxonomy" id="1043627"/>
    <lineage>
        <taxon>Eukaryota</taxon>
        <taxon>Fungi</taxon>
        <taxon>Dikarya</taxon>
        <taxon>Ascomycota</taxon>
        <taxon>Pezizomycotina</taxon>
        <taxon>Sordariomycetes</taxon>
        <taxon>Hypocreomycetidae</taxon>
        <taxon>Hypocreales</taxon>
        <taxon>Ophiocordycipitaceae</taxon>
        <taxon>Hirsutella</taxon>
    </lineage>
</organism>
<proteinExistence type="predicted"/>
<gene>
    <name evidence="2" type="ORF">HIM_07205</name>
</gene>
<keyword evidence="3" id="KW-1185">Reference proteome</keyword>
<dbReference type="EMBL" id="KQ030535">
    <property type="protein sequence ID" value="KJZ73411.1"/>
    <property type="molecule type" value="Genomic_DNA"/>
</dbReference>
<sequence length="284" mass="32133">MHSFASLHLSFGLVLLGVGGLASAQRDADLGRDISSRNNGGLADPGDGYKNCENQCHINEAYTPVQLNVSCDAVVQQNWWDTKEETIRDLFNNEFGDHISDDEIDDDDLLTFRTLREWEKQATYETNSRTLAQGCLRLGPYYNGYMAACAPDRVLEQKPEDFPQHANASCDLLINSQILDFADRQLGQKVFNDFEREFINGGNFEIFTKLLHDKTNAFTDVRVMVLRQIEREGCLQGKQCKNAEPGRDCCLRDAPPSEVPDLDSYTANLYRTRYISKCSEASEY</sequence>
<name>A0A0F7ZI45_9HYPO</name>
<feature type="chain" id="PRO_5002525788" evidence="1">
    <location>
        <begin position="25"/>
        <end position="284"/>
    </location>
</feature>
<protein>
    <submittedName>
        <fullName evidence="2">Uncharacterized protein</fullName>
    </submittedName>
</protein>
<evidence type="ECO:0000256" key="1">
    <source>
        <dbReference type="SAM" id="SignalP"/>
    </source>
</evidence>
<keyword evidence="1" id="KW-0732">Signal</keyword>
<evidence type="ECO:0000313" key="3">
    <source>
        <dbReference type="Proteomes" id="UP000054481"/>
    </source>
</evidence>